<dbReference type="RefSeq" id="WP_098994810.1">
    <property type="nucleotide sequence ID" value="NZ_CP084159.1"/>
</dbReference>
<organism evidence="1 2">
    <name type="scientific">Fusobacterium nucleatum subsp. polymorphum</name>
    <name type="common">Fusobacterium polymorphum</name>
    <dbReference type="NCBI Taxonomy" id="76857"/>
    <lineage>
        <taxon>Bacteria</taxon>
        <taxon>Fusobacteriati</taxon>
        <taxon>Fusobacteriota</taxon>
        <taxon>Fusobacteriia</taxon>
        <taxon>Fusobacteriales</taxon>
        <taxon>Fusobacteriaceae</taxon>
        <taxon>Fusobacterium</taxon>
    </lineage>
</organism>
<dbReference type="EMBL" id="NIRQ01000001">
    <property type="protein sequence ID" value="PHI13754.1"/>
    <property type="molecule type" value="Genomic_DNA"/>
</dbReference>
<dbReference type="AlphaFoldDB" id="A0A2C6CBI3"/>
<sequence>MNGEIAQVYNIVLATKSALKKEMVSNIDLHIMKKKLNLYFWIIKNIKLKMLKNGLNIVLIEVYKILNF</sequence>
<accession>A0A2C6CBI3</accession>
<evidence type="ECO:0000313" key="2">
    <source>
        <dbReference type="Proteomes" id="UP000221852"/>
    </source>
</evidence>
<proteinExistence type="predicted"/>
<comment type="caution">
    <text evidence="1">The sequence shown here is derived from an EMBL/GenBank/DDBJ whole genome shotgun (WGS) entry which is preliminary data.</text>
</comment>
<protein>
    <submittedName>
        <fullName evidence="1">Uncharacterized protein</fullName>
    </submittedName>
</protein>
<dbReference type="Proteomes" id="UP000221852">
    <property type="component" value="Unassembled WGS sequence"/>
</dbReference>
<evidence type="ECO:0000313" key="1">
    <source>
        <dbReference type="EMBL" id="PHI13754.1"/>
    </source>
</evidence>
<name>A0A2C6CBI3_FUSNP</name>
<gene>
    <name evidence="1" type="ORF">CBG59_08720</name>
</gene>
<reference evidence="1 2" key="1">
    <citation type="submission" date="2017-06" db="EMBL/GenBank/DDBJ databases">
        <title>Draft genome sequence of Fusobacterium nucleatum subsp. polymorphum KCOM 1330 (=ChDC F330).</title>
        <authorList>
            <person name="Kook J.-K."/>
            <person name="Park S.-N."/>
            <person name="Lim Y.K."/>
            <person name="Roh H."/>
        </authorList>
    </citation>
    <scope>NUCLEOTIDE SEQUENCE [LARGE SCALE GENOMIC DNA]</scope>
    <source>
        <strain evidence="2">KCOM 1330 (ChDC F330)</strain>
    </source>
</reference>